<comment type="caution">
    <text evidence="1">The sequence shown here is derived from an EMBL/GenBank/DDBJ whole genome shotgun (WGS) entry which is preliminary data.</text>
</comment>
<protein>
    <submittedName>
        <fullName evidence="1">Uncharacterized protein</fullName>
    </submittedName>
</protein>
<reference evidence="1 2" key="1">
    <citation type="submission" date="2012-05" db="EMBL/GenBank/DDBJ databases">
        <title>Recombination and specialization in a pathogen metapopulation.</title>
        <authorList>
            <person name="Gardiner A."/>
            <person name="Kemen E."/>
            <person name="Schultz-Larsen T."/>
            <person name="MacLean D."/>
            <person name="Van Oosterhout C."/>
            <person name="Jones J.D.G."/>
        </authorList>
    </citation>
    <scope>NUCLEOTIDE SEQUENCE [LARGE SCALE GENOMIC DNA]</scope>
    <source>
        <strain evidence="1 2">Ac Nc2</strain>
    </source>
</reference>
<evidence type="ECO:0000313" key="2">
    <source>
        <dbReference type="Proteomes" id="UP000053237"/>
    </source>
</evidence>
<dbReference type="Proteomes" id="UP000053237">
    <property type="component" value="Unassembled WGS sequence"/>
</dbReference>
<sequence length="119" mass="13446">MSFLDYTANYFKLISSREDTGVTYRESEDVCFCCRDGGNVILCDWKGKNKIPCPKVYHEGTDVLLFKQAPMYQCPFKSALVTPFHETCDGFVLAIVATYAVKWLDFYVDSASLPTVTSI</sequence>
<dbReference type="InterPro" id="IPR013083">
    <property type="entry name" value="Znf_RING/FYVE/PHD"/>
</dbReference>
<dbReference type="Gene3D" id="3.30.40.10">
    <property type="entry name" value="Zinc/RING finger domain, C3HC4 (zinc finger)"/>
    <property type="match status" value="1"/>
</dbReference>
<organism evidence="1 2">
    <name type="scientific">Albugo candida</name>
    <dbReference type="NCBI Taxonomy" id="65357"/>
    <lineage>
        <taxon>Eukaryota</taxon>
        <taxon>Sar</taxon>
        <taxon>Stramenopiles</taxon>
        <taxon>Oomycota</taxon>
        <taxon>Peronosporomycetes</taxon>
        <taxon>Albuginales</taxon>
        <taxon>Albuginaceae</taxon>
        <taxon>Albugo</taxon>
    </lineage>
</organism>
<gene>
    <name evidence="1" type="ORF">BN9_093430</name>
</gene>
<evidence type="ECO:0000313" key="1">
    <source>
        <dbReference type="EMBL" id="CCI48270.1"/>
    </source>
</evidence>
<dbReference type="InParanoid" id="A0A024GNZ9"/>
<dbReference type="AlphaFoldDB" id="A0A024GNZ9"/>
<keyword evidence="2" id="KW-1185">Reference proteome</keyword>
<dbReference type="OrthoDB" id="422362at2759"/>
<proteinExistence type="predicted"/>
<accession>A0A024GNZ9</accession>
<dbReference type="STRING" id="65357.A0A024GNZ9"/>
<dbReference type="EMBL" id="CAIX01000213">
    <property type="protein sequence ID" value="CCI48270.1"/>
    <property type="molecule type" value="Genomic_DNA"/>
</dbReference>
<name>A0A024GNZ9_9STRA</name>